<sequence>MPGGRQRRRGAVCRRRARVPGYRGVRRRARTVLHDGRLLRLPRAHRRPAQPAGLHDPGARGHDGGAPAWRARGGRMTVDILTCDLLVVGAGPAGLAAATRAAGLGLSTVLIDEQPAPGGQIYRAIGNTPVRNRAILGEDYWHGESLLEPFARSGARHLSGATVWSINAREGQAAAGAEGQGENRRAGFEVAYSVARPGQDPQAGLLHCRHIVLAIGAQERPFPIPGWTLPGVITAGAAQILLKTSGVVPEGRTVLAGGGPLLYLLAWQYLNAGVKLEAILETTDAGQWRKALPHAWGFLRSPYLGKGLKLLRAVRKAVPIVSGVTALEALAGADGKVAQLRYQAGGQDRTIAVDQVLLHQGVVPNTNLSRAAGAEHAWNERQDCWEPVVDAWGATSVPHLTIAGDGAGIAGAVAAEHRGRIAALHAAADLGRIGIATRDREAATHLAALARATRGREFFEILYRPLAQFRRPVGDTIVCRCEEATAEQVRHAARIGCQGPNQLKAFLRCGMGPCQGRFCGLTVTELIADEQQRHPRDVGYYRLRFPTKPVTLGEIATLPQTQASREAVVRFKK</sequence>
<dbReference type="SUPFAM" id="SSF51905">
    <property type="entry name" value="FAD/NAD(P)-binding domain"/>
    <property type="match status" value="1"/>
</dbReference>
<dbReference type="InterPro" id="IPR017224">
    <property type="entry name" value="Opine_Oxase_asu/HCN_bsu"/>
</dbReference>
<gene>
    <name evidence="5" type="ORF">HLB16_18915</name>
</gene>
<dbReference type="Proteomes" id="UP000542973">
    <property type="component" value="Unassembled WGS sequence"/>
</dbReference>
<proteinExistence type="predicted"/>
<dbReference type="Gene3D" id="3.50.50.60">
    <property type="entry name" value="FAD/NAD(P)-binding domain"/>
    <property type="match status" value="2"/>
</dbReference>
<dbReference type="GO" id="GO:0016491">
    <property type="term" value="F:oxidoreductase activity"/>
    <property type="evidence" value="ECO:0007669"/>
    <property type="project" value="UniProtKB-KW"/>
</dbReference>
<dbReference type="PIRSF" id="PIRSF037495">
    <property type="entry name" value="Opine_OX_OoxA/HcnB"/>
    <property type="match status" value="1"/>
</dbReference>
<evidence type="ECO:0000313" key="6">
    <source>
        <dbReference type="Proteomes" id="UP000542973"/>
    </source>
</evidence>
<feature type="region of interest" description="Disordered" evidence="2">
    <location>
        <begin position="40"/>
        <end position="70"/>
    </location>
</feature>
<feature type="domain" description="FAD/NAD(P)-binding" evidence="3">
    <location>
        <begin position="84"/>
        <end position="419"/>
    </location>
</feature>
<evidence type="ECO:0000256" key="2">
    <source>
        <dbReference type="SAM" id="MobiDB-lite"/>
    </source>
</evidence>
<evidence type="ECO:0000256" key="1">
    <source>
        <dbReference type="ARBA" id="ARBA00023002"/>
    </source>
</evidence>
<keyword evidence="1" id="KW-0560">Oxidoreductase</keyword>
<evidence type="ECO:0000259" key="4">
    <source>
        <dbReference type="Pfam" id="PF17806"/>
    </source>
</evidence>
<comment type="caution">
    <text evidence="5">The sequence shown here is derived from an EMBL/GenBank/DDBJ whole genome shotgun (WGS) entry which is preliminary data.</text>
</comment>
<feature type="domain" description="SoxA A3" evidence="4">
    <location>
        <begin position="478"/>
        <end position="556"/>
    </location>
</feature>
<dbReference type="InterPro" id="IPR036188">
    <property type="entry name" value="FAD/NAD-bd_sf"/>
</dbReference>
<dbReference type="EMBL" id="JABEMD010000036">
    <property type="protein sequence ID" value="NNH12940.1"/>
    <property type="molecule type" value="Genomic_DNA"/>
</dbReference>
<dbReference type="Pfam" id="PF07992">
    <property type="entry name" value="Pyr_redox_2"/>
    <property type="match status" value="1"/>
</dbReference>
<reference evidence="5 6" key="1">
    <citation type="submission" date="2020-05" db="EMBL/GenBank/DDBJ databases">
        <title>MicrobeNet Type strains.</title>
        <authorList>
            <person name="Nicholson A.C."/>
        </authorList>
    </citation>
    <scope>NUCLEOTIDE SEQUENCE [LARGE SCALE GENOMIC DNA]</scope>
    <source>
        <strain evidence="5 6">ATCC 700815</strain>
    </source>
</reference>
<dbReference type="InterPro" id="IPR023753">
    <property type="entry name" value="FAD/NAD-binding_dom"/>
</dbReference>
<dbReference type="InterPro" id="IPR051691">
    <property type="entry name" value="Metab_Enz_Cyan_OpOx_G3PDH"/>
</dbReference>
<dbReference type="CDD" id="cd19946">
    <property type="entry name" value="GlpA-like_Fer2_BFD-like"/>
    <property type="match status" value="1"/>
</dbReference>
<dbReference type="InterPro" id="IPR041854">
    <property type="entry name" value="BFD-like_2Fe2S-bd_dom_sf"/>
</dbReference>
<name>A0A849BAW9_9BURK</name>
<accession>A0A849BAW9</accession>
<dbReference type="PANTHER" id="PTHR42949:SF3">
    <property type="entry name" value="ANAEROBIC GLYCEROL-3-PHOSPHATE DEHYDROGENASE SUBUNIT B"/>
    <property type="match status" value="1"/>
</dbReference>
<dbReference type="PANTHER" id="PTHR42949">
    <property type="entry name" value="ANAEROBIC GLYCEROL-3-PHOSPHATE DEHYDROGENASE SUBUNIT B"/>
    <property type="match status" value="1"/>
</dbReference>
<dbReference type="InterPro" id="IPR041117">
    <property type="entry name" value="SoxA_A3"/>
</dbReference>
<evidence type="ECO:0000313" key="5">
    <source>
        <dbReference type="EMBL" id="NNH12940.1"/>
    </source>
</evidence>
<dbReference type="PRINTS" id="PR00368">
    <property type="entry name" value="FADPNR"/>
</dbReference>
<dbReference type="PRINTS" id="PR00411">
    <property type="entry name" value="PNDRDTASEI"/>
</dbReference>
<organism evidence="5 6">
    <name type="scientific">Cupriavidus gilardii</name>
    <dbReference type="NCBI Taxonomy" id="82541"/>
    <lineage>
        <taxon>Bacteria</taxon>
        <taxon>Pseudomonadati</taxon>
        <taxon>Pseudomonadota</taxon>
        <taxon>Betaproteobacteria</taxon>
        <taxon>Burkholderiales</taxon>
        <taxon>Burkholderiaceae</taxon>
        <taxon>Cupriavidus</taxon>
    </lineage>
</organism>
<dbReference type="Gene3D" id="1.10.10.1100">
    <property type="entry name" value="BFD-like [2Fe-2S]-binding domain"/>
    <property type="match status" value="1"/>
</dbReference>
<evidence type="ECO:0000259" key="3">
    <source>
        <dbReference type="Pfam" id="PF07992"/>
    </source>
</evidence>
<dbReference type="Pfam" id="PF17806">
    <property type="entry name" value="SO_alpha_A3"/>
    <property type="match status" value="1"/>
</dbReference>
<dbReference type="AlphaFoldDB" id="A0A849BAW9"/>
<protein>
    <submittedName>
        <fullName evidence="5">FAD-dependent oxidoreductase</fullName>
    </submittedName>
</protein>